<dbReference type="Proteomes" id="UP001210978">
    <property type="component" value="Chromosome"/>
</dbReference>
<name>A0ABY7QMS4_9FLAO</name>
<reference evidence="1 2" key="1">
    <citation type="submission" date="2023-01" db="EMBL/GenBank/DDBJ databases">
        <title>Complete genome of Chryseobacterium camelliae VAN22-5A.</title>
        <authorList>
            <person name="Zong G."/>
            <person name="Cao G."/>
        </authorList>
    </citation>
    <scope>NUCLEOTIDE SEQUENCE [LARGE SCALE GENOMIC DNA]</scope>
    <source>
        <strain evidence="1 2">VAN22-5A</strain>
    </source>
</reference>
<evidence type="ECO:0000313" key="1">
    <source>
        <dbReference type="EMBL" id="WBV60639.1"/>
    </source>
</evidence>
<dbReference type="EMBL" id="CP115859">
    <property type="protein sequence ID" value="WBV60639.1"/>
    <property type="molecule type" value="Genomic_DNA"/>
</dbReference>
<accession>A0ABY7QMS4</accession>
<organism evidence="1 2">
    <name type="scientific">Chryseobacterium camelliae</name>
    <dbReference type="NCBI Taxonomy" id="1265445"/>
    <lineage>
        <taxon>Bacteria</taxon>
        <taxon>Pseudomonadati</taxon>
        <taxon>Bacteroidota</taxon>
        <taxon>Flavobacteriia</taxon>
        <taxon>Flavobacteriales</taxon>
        <taxon>Weeksellaceae</taxon>
        <taxon>Chryseobacterium group</taxon>
        <taxon>Chryseobacterium</taxon>
    </lineage>
</organism>
<evidence type="ECO:0000313" key="2">
    <source>
        <dbReference type="Proteomes" id="UP001210978"/>
    </source>
</evidence>
<dbReference type="RefSeq" id="WP_271148959.1">
    <property type="nucleotide sequence ID" value="NZ_CP115859.1"/>
</dbReference>
<gene>
    <name evidence="1" type="ORF">PFY12_00640</name>
</gene>
<keyword evidence="2" id="KW-1185">Reference proteome</keyword>
<proteinExistence type="predicted"/>
<protein>
    <submittedName>
        <fullName evidence="1">Uncharacterized protein</fullName>
    </submittedName>
</protein>
<sequence length="223" mass="26663">MRKKYYTLILALFFCSVFGQLKLEFKLLNSIADITIYNTSKENYILPIDRFHLRPYETDCSTFANYESEFPSFGLMVNIFTSDGKRENYVMGYKHFDNFDSIGKKVNFKRDSFRKKILKWGEKNKIKDYNEALINYNLINNLIYLKPNEKISFKIKFDLYNITNQELIFYNYILEKSLEYKISLSMCEFNGIDKYFTVAQKKKLKKYKLFSGEILSNKVELIQ</sequence>